<gene>
    <name evidence="2" type="ORF">LCGC14_2855970</name>
</gene>
<accession>A0A0F8Y6W0</accession>
<dbReference type="InterPro" id="IPR027417">
    <property type="entry name" value="P-loop_NTPase"/>
</dbReference>
<evidence type="ECO:0000259" key="1">
    <source>
        <dbReference type="Pfam" id="PF00176"/>
    </source>
</evidence>
<proteinExistence type="predicted"/>
<evidence type="ECO:0000313" key="2">
    <source>
        <dbReference type="EMBL" id="KKK77202.1"/>
    </source>
</evidence>
<sequence length="89" mass="10425">MKNKDIEGVLVIAPMSILFNWEQEVSKHSFLIPIVLRGTKREKRYKFMTGANFYITNYEAVISELPRIRRFCKSFNVAIVLDESARIKD</sequence>
<feature type="domain" description="SNF2 N-terminal" evidence="1">
    <location>
        <begin position="7"/>
        <end position="88"/>
    </location>
</feature>
<dbReference type="InterPro" id="IPR038718">
    <property type="entry name" value="SNF2-like_sf"/>
</dbReference>
<dbReference type="GO" id="GO:0005524">
    <property type="term" value="F:ATP binding"/>
    <property type="evidence" value="ECO:0007669"/>
    <property type="project" value="InterPro"/>
</dbReference>
<dbReference type="InterPro" id="IPR000330">
    <property type="entry name" value="SNF2_N"/>
</dbReference>
<reference evidence="2" key="1">
    <citation type="journal article" date="2015" name="Nature">
        <title>Complex archaea that bridge the gap between prokaryotes and eukaryotes.</title>
        <authorList>
            <person name="Spang A."/>
            <person name="Saw J.H."/>
            <person name="Jorgensen S.L."/>
            <person name="Zaremba-Niedzwiedzka K."/>
            <person name="Martijn J."/>
            <person name="Lind A.E."/>
            <person name="van Eijk R."/>
            <person name="Schleper C."/>
            <person name="Guy L."/>
            <person name="Ettema T.J."/>
        </authorList>
    </citation>
    <scope>NUCLEOTIDE SEQUENCE</scope>
</reference>
<dbReference type="Gene3D" id="3.40.50.10810">
    <property type="entry name" value="Tandem AAA-ATPase domain"/>
    <property type="match status" value="1"/>
</dbReference>
<protein>
    <recommendedName>
        <fullName evidence="1">SNF2 N-terminal domain-containing protein</fullName>
    </recommendedName>
</protein>
<dbReference type="SUPFAM" id="SSF52540">
    <property type="entry name" value="P-loop containing nucleoside triphosphate hydrolases"/>
    <property type="match status" value="1"/>
</dbReference>
<dbReference type="Pfam" id="PF00176">
    <property type="entry name" value="SNF2-rel_dom"/>
    <property type="match status" value="1"/>
</dbReference>
<dbReference type="EMBL" id="LAZR01055069">
    <property type="protein sequence ID" value="KKK77202.1"/>
    <property type="molecule type" value="Genomic_DNA"/>
</dbReference>
<feature type="non-terminal residue" evidence="2">
    <location>
        <position position="89"/>
    </location>
</feature>
<comment type="caution">
    <text evidence="2">The sequence shown here is derived from an EMBL/GenBank/DDBJ whole genome shotgun (WGS) entry which is preliminary data.</text>
</comment>
<name>A0A0F8Y6W0_9ZZZZ</name>
<organism evidence="2">
    <name type="scientific">marine sediment metagenome</name>
    <dbReference type="NCBI Taxonomy" id="412755"/>
    <lineage>
        <taxon>unclassified sequences</taxon>
        <taxon>metagenomes</taxon>
        <taxon>ecological metagenomes</taxon>
    </lineage>
</organism>
<dbReference type="AlphaFoldDB" id="A0A0F8Y6W0"/>